<dbReference type="GO" id="GO:0009252">
    <property type="term" value="P:peptidoglycan biosynthetic process"/>
    <property type="evidence" value="ECO:0007669"/>
    <property type="project" value="UniProtKB-UniRule"/>
</dbReference>
<keyword evidence="3 10" id="KW-0132">Cell division</keyword>
<dbReference type="InterPro" id="IPR013221">
    <property type="entry name" value="Mur_ligase_cen"/>
</dbReference>
<keyword evidence="9 10" id="KW-0961">Cell wall biogenesis/degradation</keyword>
<dbReference type="KEGG" id="tbn:TBH_C0554"/>
<dbReference type="InterPro" id="IPR005863">
    <property type="entry name" value="UDP-N-AcMur_synth"/>
</dbReference>
<comment type="function">
    <text evidence="10 11">Involved in cell wall formation. Catalyzes the final step in the synthesis of UDP-N-acetylmuramoyl-pentapeptide, the precursor of murein.</text>
</comment>
<feature type="binding site" evidence="10">
    <location>
        <begin position="107"/>
        <end position="113"/>
    </location>
    <ligand>
        <name>ATP</name>
        <dbReference type="ChEBI" id="CHEBI:30616"/>
    </ligand>
</feature>
<organism evidence="15 16">
    <name type="scientific">Thiolapillus brandeum</name>
    <dbReference type="NCBI Taxonomy" id="1076588"/>
    <lineage>
        <taxon>Bacteria</taxon>
        <taxon>Pseudomonadati</taxon>
        <taxon>Pseudomonadota</taxon>
        <taxon>Gammaproteobacteria</taxon>
        <taxon>Chromatiales</taxon>
        <taxon>Sedimenticolaceae</taxon>
        <taxon>Thiolapillus</taxon>
    </lineage>
</organism>
<name>A0A7U6GH71_9GAMM</name>
<keyword evidence="16" id="KW-1185">Reference proteome</keyword>
<proteinExistence type="inferred from homology"/>
<dbReference type="GO" id="GO:0047480">
    <property type="term" value="F:UDP-N-acetylmuramoyl-tripeptide-D-alanyl-D-alanine ligase activity"/>
    <property type="evidence" value="ECO:0007669"/>
    <property type="project" value="UniProtKB-UniRule"/>
</dbReference>
<feature type="domain" description="Mur ligase N-terminal catalytic" evidence="12">
    <location>
        <begin position="25"/>
        <end position="71"/>
    </location>
</feature>
<evidence type="ECO:0000256" key="3">
    <source>
        <dbReference type="ARBA" id="ARBA00022618"/>
    </source>
</evidence>
<dbReference type="NCBIfam" id="TIGR01143">
    <property type="entry name" value="murF"/>
    <property type="match status" value="1"/>
</dbReference>
<dbReference type="InterPro" id="IPR036565">
    <property type="entry name" value="Mur-like_cat_sf"/>
</dbReference>
<feature type="domain" description="Mur ligase C-terminal" evidence="13">
    <location>
        <begin position="319"/>
        <end position="438"/>
    </location>
</feature>
<dbReference type="Pfam" id="PF01225">
    <property type="entry name" value="Mur_ligase"/>
    <property type="match status" value="1"/>
</dbReference>
<keyword evidence="2 10" id="KW-0436">Ligase</keyword>
<dbReference type="InterPro" id="IPR000713">
    <property type="entry name" value="Mur_ligase_N"/>
</dbReference>
<keyword evidence="1 10" id="KW-0963">Cytoplasm</keyword>
<comment type="catalytic activity">
    <reaction evidence="10 11">
        <text>D-alanyl-D-alanine + UDP-N-acetyl-alpha-D-muramoyl-L-alanyl-gamma-D-glutamyl-meso-2,6-diaminopimelate + ATP = UDP-N-acetyl-alpha-D-muramoyl-L-alanyl-gamma-D-glutamyl-meso-2,6-diaminopimeloyl-D-alanyl-D-alanine + ADP + phosphate + H(+)</text>
        <dbReference type="Rhea" id="RHEA:28374"/>
        <dbReference type="ChEBI" id="CHEBI:15378"/>
        <dbReference type="ChEBI" id="CHEBI:30616"/>
        <dbReference type="ChEBI" id="CHEBI:43474"/>
        <dbReference type="ChEBI" id="CHEBI:57822"/>
        <dbReference type="ChEBI" id="CHEBI:61386"/>
        <dbReference type="ChEBI" id="CHEBI:83905"/>
        <dbReference type="ChEBI" id="CHEBI:456216"/>
        <dbReference type="EC" id="6.3.2.10"/>
    </reaction>
</comment>
<dbReference type="InterPro" id="IPR051046">
    <property type="entry name" value="MurCDEF_CellWall_CoF430Synth"/>
</dbReference>
<dbReference type="Pfam" id="PF02875">
    <property type="entry name" value="Mur_ligase_C"/>
    <property type="match status" value="1"/>
</dbReference>
<gene>
    <name evidence="10" type="primary">murF</name>
    <name evidence="15" type="ORF">TBH_C0554</name>
</gene>
<dbReference type="SUPFAM" id="SSF53244">
    <property type="entry name" value="MurD-like peptide ligases, peptide-binding domain"/>
    <property type="match status" value="1"/>
</dbReference>
<evidence type="ECO:0000256" key="4">
    <source>
        <dbReference type="ARBA" id="ARBA00022741"/>
    </source>
</evidence>
<sequence length="456" mass="48252">MISFRLSELAEVTHGTVLGDDVSVASVSTDSRKLNPGDFYVALKGPHFDGHDFLQDAARQGAAAAMVSDSSSGDLPCLEVRDTRVGLGQMAAAWRQRSAARVAAVTGSNGKTTVKEMLAAILARKGSTLATMGNLNNDIGLPLTLCRLQDEVFAVVELGANHPGEIDYLSRIARPDVAVLNNAGCAHLEGFGNLEGVARAKAEILNGLAGDGVFVYNADDSFAPLWRRLADGRASLGFGLGEDADIRSPEPESRLVWDAEGYHSEFTVFTPAGNLDIQLNLPGEHNRMNALAAIAAAQVLGASRQDIEAGLAALEPVPGRLQSRCGRRGMRIIDDSYNANPDSVRMAIEVLRQAPGRGVLVLGDLGELGTGSVGLHQELGRLARQCGVECLFTCGELSAHCSREFGDGGRHFTTRQALLSHLDKVLAGTDTVLVKGSRAAAMDEVVQALCEEDDPC</sequence>
<dbReference type="OrthoDB" id="9801978at2"/>
<dbReference type="GO" id="GO:0005524">
    <property type="term" value="F:ATP binding"/>
    <property type="evidence" value="ECO:0007669"/>
    <property type="project" value="UniProtKB-UniRule"/>
</dbReference>
<keyword evidence="7 10" id="KW-0573">Peptidoglycan synthesis</keyword>
<comment type="subcellular location">
    <subcellularLocation>
        <location evidence="10 11">Cytoplasm</location>
    </subcellularLocation>
</comment>
<evidence type="ECO:0000256" key="6">
    <source>
        <dbReference type="ARBA" id="ARBA00022960"/>
    </source>
</evidence>
<evidence type="ECO:0000256" key="1">
    <source>
        <dbReference type="ARBA" id="ARBA00022490"/>
    </source>
</evidence>
<evidence type="ECO:0000259" key="14">
    <source>
        <dbReference type="Pfam" id="PF08245"/>
    </source>
</evidence>
<dbReference type="HAMAP" id="MF_02019">
    <property type="entry name" value="MurF"/>
    <property type="match status" value="1"/>
</dbReference>
<dbReference type="PANTHER" id="PTHR43024">
    <property type="entry name" value="UDP-N-ACETYLMURAMOYL-TRIPEPTIDE--D-ALANYL-D-ALANINE LIGASE"/>
    <property type="match status" value="1"/>
</dbReference>
<dbReference type="EC" id="6.3.2.10" evidence="10 11"/>
<evidence type="ECO:0000256" key="5">
    <source>
        <dbReference type="ARBA" id="ARBA00022840"/>
    </source>
</evidence>
<evidence type="ECO:0000256" key="9">
    <source>
        <dbReference type="ARBA" id="ARBA00023316"/>
    </source>
</evidence>
<reference evidence="15 16" key="1">
    <citation type="journal article" date="2014" name="PLoS ONE">
        <title>Physiological and genomic features of a novel sulfur-oxidizing gammaproteobacterium belonging to a previously uncultivated symbiotic lineage isolated from a hydrothermal vent.</title>
        <authorList>
            <person name="Nunoura T."/>
            <person name="Takaki Y."/>
            <person name="Kazama H."/>
            <person name="Kakuta J."/>
            <person name="Shimamura S."/>
            <person name="Makita H."/>
            <person name="Hirai M."/>
            <person name="Miyazaki M."/>
            <person name="Takai K."/>
        </authorList>
    </citation>
    <scope>NUCLEOTIDE SEQUENCE [LARGE SCALE GENOMIC DNA]</scope>
    <source>
        <strain evidence="15 16">Hiromi1</strain>
    </source>
</reference>
<feature type="domain" description="Mur ligase central" evidence="14">
    <location>
        <begin position="105"/>
        <end position="297"/>
    </location>
</feature>
<evidence type="ECO:0000256" key="10">
    <source>
        <dbReference type="HAMAP-Rule" id="MF_02019"/>
    </source>
</evidence>
<dbReference type="Gene3D" id="3.40.1190.10">
    <property type="entry name" value="Mur-like, catalytic domain"/>
    <property type="match status" value="1"/>
</dbReference>
<dbReference type="RefSeq" id="WP_041065254.1">
    <property type="nucleotide sequence ID" value="NZ_AP012273.1"/>
</dbReference>
<evidence type="ECO:0000256" key="2">
    <source>
        <dbReference type="ARBA" id="ARBA00022598"/>
    </source>
</evidence>
<dbReference type="InterPro" id="IPR035911">
    <property type="entry name" value="MurE/MurF_N"/>
</dbReference>
<evidence type="ECO:0000256" key="11">
    <source>
        <dbReference type="RuleBase" id="RU004136"/>
    </source>
</evidence>
<keyword evidence="8 10" id="KW-0131">Cell cycle</keyword>
<evidence type="ECO:0000313" key="16">
    <source>
        <dbReference type="Proteomes" id="UP000031631"/>
    </source>
</evidence>
<evidence type="ECO:0000256" key="8">
    <source>
        <dbReference type="ARBA" id="ARBA00023306"/>
    </source>
</evidence>
<dbReference type="AlphaFoldDB" id="A0A7U6GH71"/>
<dbReference type="EMBL" id="AP012273">
    <property type="protein sequence ID" value="BAO43499.1"/>
    <property type="molecule type" value="Genomic_DNA"/>
</dbReference>
<dbReference type="Pfam" id="PF08245">
    <property type="entry name" value="Mur_ligase_M"/>
    <property type="match status" value="1"/>
</dbReference>
<dbReference type="UniPathway" id="UPA00219"/>
<accession>A0A7U6GH71</accession>
<dbReference type="Gene3D" id="3.90.190.20">
    <property type="entry name" value="Mur ligase, C-terminal domain"/>
    <property type="match status" value="1"/>
</dbReference>
<evidence type="ECO:0000313" key="15">
    <source>
        <dbReference type="EMBL" id="BAO43499.1"/>
    </source>
</evidence>
<evidence type="ECO:0000259" key="12">
    <source>
        <dbReference type="Pfam" id="PF01225"/>
    </source>
</evidence>
<protein>
    <recommendedName>
        <fullName evidence="10 11">UDP-N-acetylmuramoyl-tripeptide--D-alanyl-D-alanine ligase</fullName>
        <ecNumber evidence="10 11">6.3.2.10</ecNumber>
    </recommendedName>
    <alternativeName>
        <fullName evidence="10">D-alanyl-D-alanine-adding enzyme</fullName>
    </alternativeName>
</protein>
<dbReference type="Gene3D" id="3.40.1390.10">
    <property type="entry name" value="MurE/MurF, N-terminal domain"/>
    <property type="match status" value="1"/>
</dbReference>
<evidence type="ECO:0000259" key="13">
    <source>
        <dbReference type="Pfam" id="PF02875"/>
    </source>
</evidence>
<dbReference type="SUPFAM" id="SSF63418">
    <property type="entry name" value="MurE/MurF N-terminal domain"/>
    <property type="match status" value="1"/>
</dbReference>
<comment type="pathway">
    <text evidence="10 11">Cell wall biogenesis; peptidoglycan biosynthesis.</text>
</comment>
<dbReference type="InterPro" id="IPR036615">
    <property type="entry name" value="Mur_ligase_C_dom_sf"/>
</dbReference>
<keyword evidence="6 10" id="KW-0133">Cell shape</keyword>
<dbReference type="PANTHER" id="PTHR43024:SF1">
    <property type="entry name" value="UDP-N-ACETYLMURAMOYL-TRIPEPTIDE--D-ALANYL-D-ALANINE LIGASE"/>
    <property type="match status" value="1"/>
</dbReference>
<dbReference type="GO" id="GO:0071555">
    <property type="term" value="P:cell wall organization"/>
    <property type="evidence" value="ECO:0007669"/>
    <property type="project" value="UniProtKB-KW"/>
</dbReference>
<dbReference type="Proteomes" id="UP000031631">
    <property type="component" value="Chromosome"/>
</dbReference>
<comment type="similarity">
    <text evidence="10">Belongs to the MurCDEF family. MurF subfamily.</text>
</comment>
<keyword evidence="5 10" id="KW-0067">ATP-binding</keyword>
<dbReference type="SUPFAM" id="SSF53623">
    <property type="entry name" value="MurD-like peptide ligases, catalytic domain"/>
    <property type="match status" value="1"/>
</dbReference>
<evidence type="ECO:0000256" key="7">
    <source>
        <dbReference type="ARBA" id="ARBA00022984"/>
    </source>
</evidence>
<dbReference type="InterPro" id="IPR004101">
    <property type="entry name" value="Mur_ligase_C"/>
</dbReference>
<dbReference type="GO" id="GO:0005737">
    <property type="term" value="C:cytoplasm"/>
    <property type="evidence" value="ECO:0007669"/>
    <property type="project" value="UniProtKB-SubCell"/>
</dbReference>
<dbReference type="GO" id="GO:0051301">
    <property type="term" value="P:cell division"/>
    <property type="evidence" value="ECO:0007669"/>
    <property type="project" value="UniProtKB-KW"/>
</dbReference>
<dbReference type="GO" id="GO:0008360">
    <property type="term" value="P:regulation of cell shape"/>
    <property type="evidence" value="ECO:0007669"/>
    <property type="project" value="UniProtKB-KW"/>
</dbReference>
<keyword evidence="4 10" id="KW-0547">Nucleotide-binding</keyword>